<feature type="compositionally biased region" description="Acidic residues" evidence="1">
    <location>
        <begin position="149"/>
        <end position="163"/>
    </location>
</feature>
<dbReference type="AlphaFoldDB" id="A0A9K3GJQ1"/>
<reference evidence="2 3" key="1">
    <citation type="journal article" date="2018" name="PLoS ONE">
        <title>The draft genome of Kipferlia bialata reveals reductive genome evolution in fornicate parasites.</title>
        <authorList>
            <person name="Tanifuji G."/>
            <person name="Takabayashi S."/>
            <person name="Kume K."/>
            <person name="Takagi M."/>
            <person name="Nakayama T."/>
            <person name="Kamikawa R."/>
            <person name="Inagaki Y."/>
            <person name="Hashimoto T."/>
        </authorList>
    </citation>
    <scope>NUCLEOTIDE SEQUENCE [LARGE SCALE GENOMIC DNA]</scope>
    <source>
        <strain evidence="2">NY0173</strain>
    </source>
</reference>
<gene>
    <name evidence="2" type="ORF">KIPB_006376</name>
</gene>
<dbReference type="Proteomes" id="UP000265618">
    <property type="component" value="Unassembled WGS sequence"/>
</dbReference>
<name>A0A9K3GJQ1_9EUKA</name>
<evidence type="ECO:0000313" key="2">
    <source>
        <dbReference type="EMBL" id="GIQ84810.1"/>
    </source>
</evidence>
<proteinExistence type="predicted"/>
<protein>
    <submittedName>
        <fullName evidence="2">Uncharacterized protein</fullName>
    </submittedName>
</protein>
<dbReference type="EMBL" id="BDIP01001633">
    <property type="protein sequence ID" value="GIQ84810.1"/>
    <property type="molecule type" value="Genomic_DNA"/>
</dbReference>
<feature type="region of interest" description="Disordered" evidence="1">
    <location>
        <begin position="134"/>
        <end position="174"/>
    </location>
</feature>
<comment type="caution">
    <text evidence="2">The sequence shown here is derived from an EMBL/GenBank/DDBJ whole genome shotgun (WGS) entry which is preliminary data.</text>
</comment>
<sequence length="407" mass="43053">MEIDRETDVTGAKEPILTGYSLLLTPEITVGVLITSCQCHIVHRYMNDAESSGVTECVVSLPLGAAPTCATIVKVLNTDTSADSDVSYRVLVGLCVPEMLVVTVTVSQGVEEEDRTVTHHESKVMIPHPVTSLSRGLAGPPFQPPAEVVEGEEGEGESEEGEEKEAPPLPPPVPTPAIVLVGTRGGLVYRCYMPVDKTSDVSVQPHEEVAKGQGSAVITAIDSAAKDAGVWGGTAIGSVTENGIYKDQVPGMVNALTVVPLSSLLASAPSTQREKDRRGEVALVACEREVVLTVSGGKKREVEREVVWVGEVIRAIHKPLCQGEEGRHRGVVYVGAGSALYTIDVHALLSPVQASESMEVDGMEAAEQDRLTAVRVTSLPCPIVHIGEGGALCENGLFFPLNRDIGE</sequence>
<evidence type="ECO:0000313" key="3">
    <source>
        <dbReference type="Proteomes" id="UP000265618"/>
    </source>
</evidence>
<accession>A0A9K3GJQ1</accession>
<evidence type="ECO:0000256" key="1">
    <source>
        <dbReference type="SAM" id="MobiDB-lite"/>
    </source>
</evidence>
<organism evidence="2 3">
    <name type="scientific">Kipferlia bialata</name>
    <dbReference type="NCBI Taxonomy" id="797122"/>
    <lineage>
        <taxon>Eukaryota</taxon>
        <taxon>Metamonada</taxon>
        <taxon>Carpediemonas-like organisms</taxon>
        <taxon>Kipferlia</taxon>
    </lineage>
</organism>
<keyword evidence="3" id="KW-1185">Reference proteome</keyword>